<dbReference type="PANTHER" id="PTHR10545:SF29">
    <property type="entry name" value="GH14572P-RELATED"/>
    <property type="match status" value="1"/>
</dbReference>
<dbReference type="GO" id="GO:0008080">
    <property type="term" value="F:N-acetyltransferase activity"/>
    <property type="evidence" value="ECO:0007669"/>
    <property type="project" value="UniProtKB-ARBA"/>
</dbReference>
<evidence type="ECO:0000256" key="1">
    <source>
        <dbReference type="ARBA" id="ARBA00008694"/>
    </source>
</evidence>
<reference evidence="5 6" key="1">
    <citation type="submission" date="2020-07" db="EMBL/GenBank/DDBJ databases">
        <title>Sequencing the genomes of 1000 actinobacteria strains.</title>
        <authorList>
            <person name="Klenk H.-P."/>
        </authorList>
    </citation>
    <scope>NUCLEOTIDE SEQUENCE [LARGE SCALE GENOMIC DNA]</scope>
    <source>
        <strain evidence="5 6">DSM 24723</strain>
    </source>
</reference>
<dbReference type="InterPro" id="IPR000182">
    <property type="entry name" value="GNAT_dom"/>
</dbReference>
<evidence type="ECO:0000256" key="3">
    <source>
        <dbReference type="ARBA" id="ARBA00023315"/>
    </source>
</evidence>
<dbReference type="CDD" id="cd04301">
    <property type="entry name" value="NAT_SF"/>
    <property type="match status" value="1"/>
</dbReference>
<accession>A0A852X6D5</accession>
<gene>
    <name evidence="5" type="ORF">BJY28_000782</name>
</gene>
<dbReference type="PANTHER" id="PTHR10545">
    <property type="entry name" value="DIAMINE N-ACETYLTRANSFERASE"/>
    <property type="match status" value="1"/>
</dbReference>
<dbReference type="Gene3D" id="3.40.630.30">
    <property type="match status" value="1"/>
</dbReference>
<dbReference type="RefSeq" id="WP_179461841.1">
    <property type="nucleotide sequence ID" value="NZ_JACBZX010000001.1"/>
</dbReference>
<feature type="domain" description="N-acetyltransferase" evidence="4">
    <location>
        <begin position="2"/>
        <end position="168"/>
    </location>
</feature>
<evidence type="ECO:0000256" key="2">
    <source>
        <dbReference type="ARBA" id="ARBA00022679"/>
    </source>
</evidence>
<dbReference type="Pfam" id="PF00583">
    <property type="entry name" value="Acetyltransf_1"/>
    <property type="match status" value="1"/>
</dbReference>
<dbReference type="PROSITE" id="PS51186">
    <property type="entry name" value="GNAT"/>
    <property type="match status" value="1"/>
</dbReference>
<dbReference type="InterPro" id="IPR051016">
    <property type="entry name" value="Diverse_Substrate_AcTransf"/>
</dbReference>
<evidence type="ECO:0000313" key="6">
    <source>
        <dbReference type="Proteomes" id="UP000592181"/>
    </source>
</evidence>
<name>A0A852X6D5_9MICO</name>
<organism evidence="5 6">
    <name type="scientific">Janibacter alkaliphilus</name>
    <dbReference type="NCBI Taxonomy" id="1069963"/>
    <lineage>
        <taxon>Bacteria</taxon>
        <taxon>Bacillati</taxon>
        <taxon>Actinomycetota</taxon>
        <taxon>Actinomycetes</taxon>
        <taxon>Micrococcales</taxon>
        <taxon>Intrasporangiaceae</taxon>
        <taxon>Janibacter</taxon>
    </lineage>
</organism>
<dbReference type="Proteomes" id="UP000592181">
    <property type="component" value="Unassembled WGS sequence"/>
</dbReference>
<evidence type="ECO:0000313" key="5">
    <source>
        <dbReference type="EMBL" id="NYG36313.1"/>
    </source>
</evidence>
<dbReference type="InterPro" id="IPR016181">
    <property type="entry name" value="Acyl_CoA_acyltransferase"/>
</dbReference>
<dbReference type="FunFam" id="3.40.630.30:FF:000064">
    <property type="entry name" value="GNAT family acetyltransferase"/>
    <property type="match status" value="1"/>
</dbReference>
<dbReference type="EMBL" id="JACBZX010000001">
    <property type="protein sequence ID" value="NYG36313.1"/>
    <property type="molecule type" value="Genomic_DNA"/>
</dbReference>
<keyword evidence="3" id="KW-0012">Acyltransferase</keyword>
<protein>
    <submittedName>
        <fullName evidence="5">GNAT superfamily N-acetyltransferase</fullName>
    </submittedName>
</protein>
<sequence length="171" mass="18732">MSTVRPATPDDLPEILRLITELAVYEREPDAVEGGVPELAAILFPDEGSPTAFCHVAEVEVGAGEGGSTRVVGIALWYLTFSTWQVRNGIWLEDLYVEEAHRGSGLGVALLRTLADTCVQRGYGRLEWCVLRWNEPSIRFYESVGARPQSEWETYRLTGDALAAFAGTATG</sequence>
<proteinExistence type="inferred from homology"/>
<keyword evidence="6" id="KW-1185">Reference proteome</keyword>
<dbReference type="AlphaFoldDB" id="A0A852X6D5"/>
<keyword evidence="2 5" id="KW-0808">Transferase</keyword>
<evidence type="ECO:0000259" key="4">
    <source>
        <dbReference type="PROSITE" id="PS51186"/>
    </source>
</evidence>
<dbReference type="SUPFAM" id="SSF55729">
    <property type="entry name" value="Acyl-CoA N-acyltransferases (Nat)"/>
    <property type="match status" value="1"/>
</dbReference>
<comment type="caution">
    <text evidence="5">The sequence shown here is derived from an EMBL/GenBank/DDBJ whole genome shotgun (WGS) entry which is preliminary data.</text>
</comment>
<comment type="similarity">
    <text evidence="1">Belongs to the acetyltransferase family.</text>
</comment>